<dbReference type="InterPro" id="IPR006764">
    <property type="entry name" value="SAM_dep_MeTrfase_SAV2177_type"/>
</dbReference>
<dbReference type="KEGG" id="sqz:FQU76_17315"/>
<organism evidence="1 2">
    <name type="scientific">Streptomyces qinzhouensis</name>
    <dbReference type="NCBI Taxonomy" id="2599401"/>
    <lineage>
        <taxon>Bacteria</taxon>
        <taxon>Bacillati</taxon>
        <taxon>Actinomycetota</taxon>
        <taxon>Actinomycetes</taxon>
        <taxon>Kitasatosporales</taxon>
        <taxon>Streptomycetaceae</taxon>
        <taxon>Streptomyces</taxon>
    </lineage>
</organism>
<dbReference type="AlphaFoldDB" id="A0A5B8JKD3"/>
<dbReference type="EMBL" id="CP042266">
    <property type="protein sequence ID" value="QDY77973.1"/>
    <property type="molecule type" value="Genomic_DNA"/>
</dbReference>
<evidence type="ECO:0000313" key="1">
    <source>
        <dbReference type="EMBL" id="QDY77973.1"/>
    </source>
</evidence>
<keyword evidence="2" id="KW-1185">Reference proteome</keyword>
<reference evidence="1 2" key="1">
    <citation type="submission" date="2019-07" db="EMBL/GenBank/DDBJ databases">
        <authorList>
            <person name="Zhu P."/>
        </authorList>
    </citation>
    <scope>NUCLEOTIDE SEQUENCE [LARGE SCALE GENOMIC DNA]</scope>
    <source>
        <strain evidence="1 2">SSL-25</strain>
    </source>
</reference>
<dbReference type="GO" id="GO:0008168">
    <property type="term" value="F:methyltransferase activity"/>
    <property type="evidence" value="ECO:0007669"/>
    <property type="project" value="UniProtKB-KW"/>
</dbReference>
<accession>A0A5B8JKD3</accession>
<dbReference type="GO" id="GO:0032259">
    <property type="term" value="P:methylation"/>
    <property type="evidence" value="ECO:0007669"/>
    <property type="project" value="UniProtKB-KW"/>
</dbReference>
<dbReference type="Proteomes" id="UP000320580">
    <property type="component" value="Chromosome"/>
</dbReference>
<dbReference type="Gene3D" id="3.40.50.150">
    <property type="entry name" value="Vaccinia Virus protein VP39"/>
    <property type="match status" value="1"/>
</dbReference>
<keyword evidence="1" id="KW-0808">Transferase</keyword>
<protein>
    <submittedName>
        <fullName evidence="1">SAM-dependent methyltransferase</fullName>
    </submittedName>
</protein>
<gene>
    <name evidence="1" type="ORF">FQU76_17315</name>
</gene>
<proteinExistence type="predicted"/>
<dbReference type="OrthoDB" id="4134439at2"/>
<sequence length="262" mass="28727">MDRIDTGRAHPARVYDYVLGGKDHYAVDVEAGDAMIESWPSLPVSMRQNRLFMERAARHLAREAGIRQFLDIGTGLPTSPNLHEVVQRERPDASVVYVDNDPIVLRHAEALLTSSPEGRTAYLDADMREPGTILGSAAVRELFDPGQPVALTVIAMLHFIRPPDDYALVRRLLDPLPPGSFLAISTATADFAPEEISRVVREYESRGIPMVPRSAAEVGAFFEGLELVGPGLTQVHRWRPEAAQEGVAPAEVAMYGAVARKP</sequence>
<dbReference type="PIRSF" id="PIRSF017393">
    <property type="entry name" value="MTase_SAV2177"/>
    <property type="match status" value="1"/>
</dbReference>
<dbReference type="InterPro" id="IPR029063">
    <property type="entry name" value="SAM-dependent_MTases_sf"/>
</dbReference>
<keyword evidence="1" id="KW-0489">Methyltransferase</keyword>
<dbReference type="SUPFAM" id="SSF53335">
    <property type="entry name" value="S-adenosyl-L-methionine-dependent methyltransferases"/>
    <property type="match status" value="1"/>
</dbReference>
<dbReference type="Pfam" id="PF04672">
    <property type="entry name" value="Methyltransf_19"/>
    <property type="match status" value="1"/>
</dbReference>
<evidence type="ECO:0000313" key="2">
    <source>
        <dbReference type="Proteomes" id="UP000320580"/>
    </source>
</evidence>
<dbReference type="RefSeq" id="WP_146481295.1">
    <property type="nucleotide sequence ID" value="NZ_CP042266.1"/>
</dbReference>
<name>A0A5B8JKD3_9ACTN</name>